<dbReference type="GO" id="GO:0008233">
    <property type="term" value="F:peptidase activity"/>
    <property type="evidence" value="ECO:0007669"/>
    <property type="project" value="UniProtKB-KW"/>
</dbReference>
<sequence length="134" mass="15461">MHLEVRSMVQNMPTTWTSGLDLPNRLFGSQTNRANGTESSYELYEEDDRFVLSIDLPGYEPEEISLRWYDGRLNVSAEHVDDERGRKQQTHRTFRMPKDVIDDSIEASYRNGVLEITLPIEDELTAGKEIPIES</sequence>
<dbReference type="GO" id="GO:0042026">
    <property type="term" value="P:protein refolding"/>
    <property type="evidence" value="ECO:0007669"/>
    <property type="project" value="TreeGrafter"/>
</dbReference>
<dbReference type="InterPro" id="IPR002068">
    <property type="entry name" value="A-crystallin/Hsp20_dom"/>
</dbReference>
<organism evidence="4">
    <name type="scientific">Haloquadratum walsbyi</name>
    <dbReference type="NCBI Taxonomy" id="293091"/>
    <lineage>
        <taxon>Archaea</taxon>
        <taxon>Methanobacteriati</taxon>
        <taxon>Methanobacteriota</taxon>
        <taxon>Stenosarchaea group</taxon>
        <taxon>Halobacteria</taxon>
        <taxon>Halobacteriales</taxon>
        <taxon>Haloferacaceae</taxon>
        <taxon>Haloquadratum</taxon>
    </lineage>
</organism>
<dbReference type="PANTHER" id="PTHR45640:SF26">
    <property type="entry name" value="RE23625P"/>
    <property type="match status" value="1"/>
</dbReference>
<dbReference type="InterPro" id="IPR008978">
    <property type="entry name" value="HSP20-like_chaperone"/>
</dbReference>
<accession>Q2LGT3</accession>
<name>Q2LGT3_9EURY</name>
<feature type="domain" description="SHSP" evidence="3">
    <location>
        <begin position="32"/>
        <end position="134"/>
    </location>
</feature>
<evidence type="ECO:0000256" key="1">
    <source>
        <dbReference type="PROSITE-ProRule" id="PRU00285"/>
    </source>
</evidence>
<dbReference type="PANTHER" id="PTHR45640">
    <property type="entry name" value="HEAT SHOCK PROTEIN HSP-12.2-RELATED"/>
    <property type="match status" value="1"/>
</dbReference>
<dbReference type="Pfam" id="PF00011">
    <property type="entry name" value="HSP20"/>
    <property type="match status" value="1"/>
</dbReference>
<evidence type="ECO:0000256" key="2">
    <source>
        <dbReference type="RuleBase" id="RU003616"/>
    </source>
</evidence>
<dbReference type="AlphaFoldDB" id="Q2LGT3"/>
<dbReference type="SUPFAM" id="SSF49764">
    <property type="entry name" value="HSP20-like chaperones"/>
    <property type="match status" value="1"/>
</dbReference>
<reference evidence="4" key="1">
    <citation type="submission" date="2005-12" db="EMBL/GenBank/DDBJ databases">
        <title>Environmental genomics of 'Haloquadratum walsbyi' in a saltern crystallizer indicates a large pool of accessory genes in an otherwise coherent species.</title>
        <authorList>
            <person name="Legault B.A."/>
            <person name="Lopez-Lopez A."/>
            <person name="Alba-Casado J.C."/>
            <person name="Doolittle F.W."/>
            <person name="Bolhuis H."/>
            <person name="Rodriguez-Valera F."/>
            <person name="Papke T.R."/>
        </authorList>
    </citation>
    <scope>NUCLEOTIDE SEQUENCE</scope>
</reference>
<comment type="similarity">
    <text evidence="1 2">Belongs to the small heat shock protein (HSP20) family.</text>
</comment>
<keyword evidence="4" id="KW-0378">Hydrolase</keyword>
<dbReference type="Gene3D" id="2.60.40.790">
    <property type="match status" value="1"/>
</dbReference>
<dbReference type="GO" id="GO:0006508">
    <property type="term" value="P:proteolysis"/>
    <property type="evidence" value="ECO:0007669"/>
    <property type="project" value="UniProtKB-KW"/>
</dbReference>
<dbReference type="CDD" id="cd06464">
    <property type="entry name" value="ACD_sHsps-like"/>
    <property type="match status" value="1"/>
</dbReference>
<dbReference type="PROSITE" id="PS01031">
    <property type="entry name" value="SHSP"/>
    <property type="match status" value="1"/>
</dbReference>
<keyword evidence="4" id="KW-0346">Stress response</keyword>
<protein>
    <submittedName>
        <fullName evidence="4">Heat shock protease protein</fullName>
    </submittedName>
</protein>
<dbReference type="GO" id="GO:0005737">
    <property type="term" value="C:cytoplasm"/>
    <property type="evidence" value="ECO:0007669"/>
    <property type="project" value="TreeGrafter"/>
</dbReference>
<proteinExistence type="inferred from homology"/>
<dbReference type="GO" id="GO:0051082">
    <property type="term" value="F:unfolded protein binding"/>
    <property type="evidence" value="ECO:0007669"/>
    <property type="project" value="TreeGrafter"/>
</dbReference>
<evidence type="ECO:0000259" key="3">
    <source>
        <dbReference type="PROSITE" id="PS01031"/>
    </source>
</evidence>
<dbReference type="GO" id="GO:0009408">
    <property type="term" value="P:response to heat"/>
    <property type="evidence" value="ECO:0007669"/>
    <property type="project" value="TreeGrafter"/>
</dbReference>
<evidence type="ECO:0000313" key="4">
    <source>
        <dbReference type="EMBL" id="ABC70110.1"/>
    </source>
</evidence>
<keyword evidence="4" id="KW-0645">Protease</keyword>
<dbReference type="EMBL" id="DQ314494">
    <property type="protein sequence ID" value="ABC70110.1"/>
    <property type="molecule type" value="Genomic_DNA"/>
</dbReference>
<dbReference type="InterPro" id="IPR001436">
    <property type="entry name" value="Alpha-crystallin/sHSP_animal"/>
</dbReference>